<feature type="signal peptide" evidence="8">
    <location>
        <begin position="1"/>
        <end position="20"/>
    </location>
</feature>
<dbReference type="Gene3D" id="1.10.8.1040">
    <property type="match status" value="1"/>
</dbReference>
<keyword evidence="5 7" id="KW-0697">Rotamase</keyword>
<feature type="domain" description="PpiC" evidence="9">
    <location>
        <begin position="153"/>
        <end position="248"/>
    </location>
</feature>
<organism evidence="10 11">
    <name type="scientific">Snodgrassella communis</name>
    <dbReference type="NCBI Taxonomy" id="2946699"/>
    <lineage>
        <taxon>Bacteria</taxon>
        <taxon>Pseudomonadati</taxon>
        <taxon>Pseudomonadota</taxon>
        <taxon>Betaproteobacteria</taxon>
        <taxon>Neisseriales</taxon>
        <taxon>Neisseriaceae</taxon>
        <taxon>Snodgrassella</taxon>
    </lineage>
</organism>
<evidence type="ECO:0000256" key="8">
    <source>
        <dbReference type="SAM" id="SignalP"/>
    </source>
</evidence>
<dbReference type="AlphaFoldDB" id="A0A066TH46"/>
<dbReference type="Pfam" id="PF13624">
    <property type="entry name" value="SurA_N_3"/>
    <property type="match status" value="1"/>
</dbReference>
<dbReference type="InterPro" id="IPR050245">
    <property type="entry name" value="PrsA_foldase"/>
</dbReference>
<protein>
    <recommendedName>
        <fullName evidence="3">peptidylprolyl isomerase</fullName>
        <ecNumber evidence="3">5.2.1.8</ecNumber>
    </recommendedName>
</protein>
<dbReference type="PANTHER" id="PTHR47245:SF1">
    <property type="entry name" value="FOLDASE PROTEIN PRSA"/>
    <property type="match status" value="1"/>
</dbReference>
<dbReference type="Pfam" id="PF13145">
    <property type="entry name" value="Rotamase_2"/>
    <property type="match status" value="1"/>
</dbReference>
<dbReference type="OrthoDB" id="8605856at2"/>
<evidence type="ECO:0000256" key="6">
    <source>
        <dbReference type="ARBA" id="ARBA00023235"/>
    </source>
</evidence>
<evidence type="ECO:0000313" key="10">
    <source>
        <dbReference type="EMBL" id="KDN14451.1"/>
    </source>
</evidence>
<comment type="caution">
    <text evidence="10">The sequence shown here is derived from an EMBL/GenBank/DDBJ whole genome shotgun (WGS) entry which is preliminary data.</text>
</comment>
<comment type="catalytic activity">
    <reaction evidence="1">
        <text>[protein]-peptidylproline (omega=180) = [protein]-peptidylproline (omega=0)</text>
        <dbReference type="Rhea" id="RHEA:16237"/>
        <dbReference type="Rhea" id="RHEA-COMP:10747"/>
        <dbReference type="Rhea" id="RHEA-COMP:10748"/>
        <dbReference type="ChEBI" id="CHEBI:83833"/>
        <dbReference type="ChEBI" id="CHEBI:83834"/>
        <dbReference type="EC" id="5.2.1.8"/>
    </reaction>
</comment>
<evidence type="ECO:0000259" key="9">
    <source>
        <dbReference type="PROSITE" id="PS50198"/>
    </source>
</evidence>
<dbReference type="PROSITE" id="PS50198">
    <property type="entry name" value="PPIC_PPIASE_2"/>
    <property type="match status" value="1"/>
</dbReference>
<evidence type="ECO:0000256" key="3">
    <source>
        <dbReference type="ARBA" id="ARBA00013194"/>
    </source>
</evidence>
<accession>A0A066TH46</accession>
<evidence type="ECO:0000256" key="2">
    <source>
        <dbReference type="ARBA" id="ARBA00007656"/>
    </source>
</evidence>
<reference evidence="10 11" key="1">
    <citation type="submission" date="2014-03" db="EMBL/GenBank/DDBJ databases">
        <title>The genomes of two eusocial bee gut symbionts.</title>
        <authorList>
            <person name="Kwong W.K."/>
            <person name="Engel P."/>
            <person name="Koch H."/>
            <person name="Moran N.A."/>
        </authorList>
    </citation>
    <scope>NUCLEOTIDE SEQUENCE [LARGE SCALE GENOMIC DNA]</scope>
    <source>
        <strain evidence="11">wkB29</strain>
    </source>
</reference>
<keyword evidence="11" id="KW-1185">Reference proteome</keyword>
<dbReference type="EC" id="5.2.1.8" evidence="3"/>
<dbReference type="InterPro" id="IPR046357">
    <property type="entry name" value="PPIase_dom_sf"/>
</dbReference>
<evidence type="ECO:0000256" key="7">
    <source>
        <dbReference type="PROSITE-ProRule" id="PRU00278"/>
    </source>
</evidence>
<proteinExistence type="inferred from homology"/>
<dbReference type="SUPFAM" id="SSF109998">
    <property type="entry name" value="Triger factor/SurA peptide-binding domain-like"/>
    <property type="match status" value="1"/>
</dbReference>
<dbReference type="Gene3D" id="3.10.50.40">
    <property type="match status" value="1"/>
</dbReference>
<evidence type="ECO:0000313" key="11">
    <source>
        <dbReference type="Proteomes" id="UP000027170"/>
    </source>
</evidence>
<feature type="chain" id="PRO_5015027361" description="peptidylprolyl isomerase" evidence="8">
    <location>
        <begin position="21"/>
        <end position="288"/>
    </location>
</feature>
<dbReference type="EMBL" id="JFZV01000007">
    <property type="protein sequence ID" value="KDN14451.1"/>
    <property type="molecule type" value="Genomic_DNA"/>
</dbReference>
<evidence type="ECO:0000256" key="1">
    <source>
        <dbReference type="ARBA" id="ARBA00000971"/>
    </source>
</evidence>
<keyword evidence="6 7" id="KW-0413">Isomerase</keyword>
<dbReference type="Proteomes" id="UP000027170">
    <property type="component" value="Unassembled WGS sequence"/>
</dbReference>
<dbReference type="eggNOG" id="COG0760">
    <property type="taxonomic scope" value="Bacteria"/>
</dbReference>
<gene>
    <name evidence="10" type="ORF">SALWKB29_1540</name>
</gene>
<evidence type="ECO:0000256" key="4">
    <source>
        <dbReference type="ARBA" id="ARBA00022729"/>
    </source>
</evidence>
<dbReference type="SUPFAM" id="SSF54534">
    <property type="entry name" value="FKBP-like"/>
    <property type="match status" value="1"/>
</dbReference>
<dbReference type="InterPro" id="IPR027304">
    <property type="entry name" value="Trigger_fact/SurA_dom_sf"/>
</dbReference>
<sequence>MKKQLIAAAIMLGLTGIAAAQTVVTVNGTKIDSKEIDNRVAILVQESQNQIQDSPELRKNITDRLVTRTLLIQAAKKQNLDKDPEYLSALSQAEAEAKRLGDDKKSGFKEEWTFFKDNLLTQAYLASVVKNNPVKPEDVRNAYNDLVNYYSGTQEVQLGEILTRDADTANKAIAQLQAKKSFTTVAKEYTIDPAGRDNGGIPKGYVAIKDLQASATPVYNAIKDLKKGQYTTTPVQGNGNIYAVFYVNDKRNVKLPTQKEMEPILSRRLQSALMANAIEQLYKSASIK</sequence>
<keyword evidence="4 8" id="KW-0732">Signal</keyword>
<comment type="similarity">
    <text evidence="2">Belongs to the PpiC/parvulin rotamase family.</text>
</comment>
<dbReference type="GO" id="GO:0003755">
    <property type="term" value="F:peptidyl-prolyl cis-trans isomerase activity"/>
    <property type="evidence" value="ECO:0007669"/>
    <property type="project" value="UniProtKB-KW"/>
</dbReference>
<dbReference type="PANTHER" id="PTHR47245">
    <property type="entry name" value="PEPTIDYLPROLYL ISOMERASE"/>
    <property type="match status" value="1"/>
</dbReference>
<dbReference type="RefSeq" id="WP_037404727.1">
    <property type="nucleotide sequence ID" value="NZ_JFZV01000007.1"/>
</dbReference>
<name>A0A066TH46_9NEIS</name>
<evidence type="ECO:0000256" key="5">
    <source>
        <dbReference type="ARBA" id="ARBA00023110"/>
    </source>
</evidence>
<dbReference type="InterPro" id="IPR000297">
    <property type="entry name" value="PPIase_PpiC"/>
</dbReference>